<organism evidence="3 7">
    <name type="scientific">Phytophthora rubi</name>
    <dbReference type="NCBI Taxonomy" id="129364"/>
    <lineage>
        <taxon>Eukaryota</taxon>
        <taxon>Sar</taxon>
        <taxon>Stramenopiles</taxon>
        <taxon>Oomycota</taxon>
        <taxon>Peronosporomycetes</taxon>
        <taxon>Peronosporales</taxon>
        <taxon>Peronosporaceae</taxon>
        <taxon>Phytophthora</taxon>
    </lineage>
</organism>
<dbReference type="EMBL" id="QXFV01001648">
    <property type="protein sequence ID" value="KAE9001198.1"/>
    <property type="molecule type" value="Genomic_DNA"/>
</dbReference>
<sequence>MEDEEKKAATPTHSDQQTLAPQLSTAVFEALRQTSTVRLVLETGLGPGICCTEQLRPA</sequence>
<evidence type="ECO:0000313" key="5">
    <source>
        <dbReference type="Proteomes" id="UP000429607"/>
    </source>
</evidence>
<proteinExistence type="predicted"/>
<evidence type="ECO:0000313" key="6">
    <source>
        <dbReference type="Proteomes" id="UP000434957"/>
    </source>
</evidence>
<name>A0A6A3KDY6_9STRA</name>
<evidence type="ECO:0000313" key="7">
    <source>
        <dbReference type="Proteomes" id="UP000435112"/>
    </source>
</evidence>
<dbReference type="EMBL" id="QXFT01001359">
    <property type="protein sequence ID" value="KAE9320807.1"/>
    <property type="molecule type" value="Genomic_DNA"/>
</dbReference>
<dbReference type="AlphaFoldDB" id="A0A6A3KDY6"/>
<protein>
    <submittedName>
        <fullName evidence="3">Uncharacterized protein</fullName>
    </submittedName>
</protein>
<feature type="compositionally biased region" description="Polar residues" evidence="1">
    <location>
        <begin position="11"/>
        <end position="20"/>
    </location>
</feature>
<evidence type="ECO:0000313" key="2">
    <source>
        <dbReference type="EMBL" id="KAE9001198.1"/>
    </source>
</evidence>
<dbReference type="Proteomes" id="UP000429607">
    <property type="component" value="Unassembled WGS sequence"/>
</dbReference>
<gene>
    <name evidence="2" type="ORF">PR001_g18591</name>
    <name evidence="3" type="ORF">PR002_g16714</name>
    <name evidence="4" type="ORF">PR003_g17620</name>
</gene>
<accession>A0A6A3KDY6</accession>
<dbReference type="Proteomes" id="UP000435112">
    <property type="component" value="Unassembled WGS sequence"/>
</dbReference>
<evidence type="ECO:0000313" key="4">
    <source>
        <dbReference type="EMBL" id="KAE9320807.1"/>
    </source>
</evidence>
<evidence type="ECO:0000313" key="3">
    <source>
        <dbReference type="EMBL" id="KAE9005616.1"/>
    </source>
</evidence>
<comment type="caution">
    <text evidence="3">The sequence shown here is derived from an EMBL/GenBank/DDBJ whole genome shotgun (WGS) entry which is preliminary data.</text>
</comment>
<evidence type="ECO:0000256" key="1">
    <source>
        <dbReference type="SAM" id="MobiDB-lite"/>
    </source>
</evidence>
<dbReference type="Proteomes" id="UP000434957">
    <property type="component" value="Unassembled WGS sequence"/>
</dbReference>
<keyword evidence="6" id="KW-1185">Reference proteome</keyword>
<feature type="region of interest" description="Disordered" evidence="1">
    <location>
        <begin position="1"/>
        <end position="20"/>
    </location>
</feature>
<reference evidence="5 7" key="1">
    <citation type="submission" date="2018-09" db="EMBL/GenBank/DDBJ databases">
        <title>Genomic investigation of the strawberry pathogen Phytophthora fragariae indicates pathogenicity is determined by transcriptional variation in three key races.</title>
        <authorList>
            <person name="Adams T.M."/>
            <person name="Armitage A.D."/>
            <person name="Sobczyk M.K."/>
            <person name="Bates H.J."/>
            <person name="Dunwell J.M."/>
            <person name="Nellist C.F."/>
            <person name="Harrison R.J."/>
        </authorList>
    </citation>
    <scope>NUCLEOTIDE SEQUENCE [LARGE SCALE GENOMIC DNA]</scope>
    <source>
        <strain evidence="2 5">SCRP249</strain>
        <strain evidence="3 7">SCRP324</strain>
        <strain evidence="4 6">SCRP333</strain>
    </source>
</reference>
<dbReference type="EMBL" id="QXFU01001295">
    <property type="protein sequence ID" value="KAE9005616.1"/>
    <property type="molecule type" value="Genomic_DNA"/>
</dbReference>